<dbReference type="Gramene" id="PRQ22240">
    <property type="protein sequence ID" value="PRQ22240"/>
    <property type="gene ID" value="RchiOBHm_Chr6g0248121"/>
</dbReference>
<keyword evidence="9" id="KW-1185">Reference proteome</keyword>
<keyword evidence="5 6" id="KW-0408">Iron</keyword>
<proteinExistence type="inferred from homology"/>
<dbReference type="PROSITE" id="PS51471">
    <property type="entry name" value="FE2OG_OXY"/>
    <property type="match status" value="1"/>
</dbReference>
<keyword evidence="4 6" id="KW-0560">Oxidoreductase</keyword>
<reference evidence="8 9" key="1">
    <citation type="journal article" date="2018" name="Nat. Genet.">
        <title>The Rosa genome provides new insights in the design of modern roses.</title>
        <authorList>
            <person name="Bendahmane M."/>
        </authorList>
    </citation>
    <scope>NUCLEOTIDE SEQUENCE [LARGE SCALE GENOMIC DNA]</scope>
    <source>
        <strain evidence="9">cv. Old Blush</strain>
    </source>
</reference>
<dbReference type="PANTHER" id="PTHR10209">
    <property type="entry name" value="OXIDOREDUCTASE, 2OG-FE II OXYGENASE FAMILY PROTEIN"/>
    <property type="match status" value="1"/>
</dbReference>
<evidence type="ECO:0000256" key="5">
    <source>
        <dbReference type="ARBA" id="ARBA00023004"/>
    </source>
</evidence>
<dbReference type="AlphaFoldDB" id="A0A2P6PJZ3"/>
<dbReference type="EMBL" id="PDCK01000044">
    <property type="protein sequence ID" value="PRQ22240.1"/>
    <property type="molecule type" value="Genomic_DNA"/>
</dbReference>
<protein>
    <submittedName>
        <fullName evidence="8">Putative deacetoxyvindoline 4-hydroxylase</fullName>
        <ecNumber evidence="8">1.14.11.20</ecNumber>
    </submittedName>
</protein>
<dbReference type="PANTHER" id="PTHR10209:SF776">
    <property type="entry name" value="2OG-FE(II) OXYGENASE FAMILY OXIDOREDUCTASE"/>
    <property type="match status" value="1"/>
</dbReference>
<comment type="similarity">
    <text evidence="2 6">Belongs to the iron/ascorbate-dependent oxidoreductase family.</text>
</comment>
<dbReference type="InterPro" id="IPR005123">
    <property type="entry name" value="Oxoglu/Fe-dep_dioxygenase_dom"/>
</dbReference>
<name>A0A2P6PJZ3_ROSCH</name>
<keyword evidence="3 6" id="KW-0479">Metal-binding</keyword>
<dbReference type="InterPro" id="IPR044861">
    <property type="entry name" value="IPNS-like_FE2OG_OXY"/>
</dbReference>
<gene>
    <name evidence="8" type="ORF">RchiOBHm_Chr6g0248121</name>
</gene>
<dbReference type="Gene3D" id="2.60.120.330">
    <property type="entry name" value="B-lactam Antibiotic, Isopenicillin N Synthase, Chain"/>
    <property type="match status" value="1"/>
</dbReference>
<dbReference type="GO" id="GO:0050590">
    <property type="term" value="F:desacetoxyvindoline 4-hydroxylase activity"/>
    <property type="evidence" value="ECO:0007669"/>
    <property type="project" value="UniProtKB-EC"/>
</dbReference>
<dbReference type="InterPro" id="IPR026992">
    <property type="entry name" value="DIOX_N"/>
</dbReference>
<dbReference type="SUPFAM" id="SSF51197">
    <property type="entry name" value="Clavaminate synthase-like"/>
    <property type="match status" value="1"/>
</dbReference>
<accession>A0A2P6PJZ3</accession>
<dbReference type="GO" id="GO:0046872">
    <property type="term" value="F:metal ion binding"/>
    <property type="evidence" value="ECO:0007669"/>
    <property type="project" value="UniProtKB-KW"/>
</dbReference>
<evidence type="ECO:0000256" key="6">
    <source>
        <dbReference type="RuleBase" id="RU003682"/>
    </source>
</evidence>
<organism evidence="8 9">
    <name type="scientific">Rosa chinensis</name>
    <name type="common">China rose</name>
    <dbReference type="NCBI Taxonomy" id="74649"/>
    <lineage>
        <taxon>Eukaryota</taxon>
        <taxon>Viridiplantae</taxon>
        <taxon>Streptophyta</taxon>
        <taxon>Embryophyta</taxon>
        <taxon>Tracheophyta</taxon>
        <taxon>Spermatophyta</taxon>
        <taxon>Magnoliopsida</taxon>
        <taxon>eudicotyledons</taxon>
        <taxon>Gunneridae</taxon>
        <taxon>Pentapetalae</taxon>
        <taxon>rosids</taxon>
        <taxon>fabids</taxon>
        <taxon>Rosales</taxon>
        <taxon>Rosaceae</taxon>
        <taxon>Rosoideae</taxon>
        <taxon>Rosoideae incertae sedis</taxon>
        <taxon>Rosa</taxon>
    </lineage>
</organism>
<evidence type="ECO:0000313" key="8">
    <source>
        <dbReference type="EMBL" id="PRQ22240.1"/>
    </source>
</evidence>
<comment type="caution">
    <text evidence="8">The sequence shown here is derived from an EMBL/GenBank/DDBJ whole genome shotgun (WGS) entry which is preliminary data.</text>
</comment>
<dbReference type="FunFam" id="2.60.120.330:FF:000005">
    <property type="entry name" value="1-aminocyclopropane-1-carboxylate oxidase homolog 1"/>
    <property type="match status" value="1"/>
</dbReference>
<dbReference type="InterPro" id="IPR027443">
    <property type="entry name" value="IPNS-like_sf"/>
</dbReference>
<dbReference type="Pfam" id="PF14226">
    <property type="entry name" value="DIOX_N"/>
    <property type="match status" value="1"/>
</dbReference>
<dbReference type="Pfam" id="PF03171">
    <property type="entry name" value="2OG-FeII_Oxy"/>
    <property type="match status" value="1"/>
</dbReference>
<comment type="cofactor">
    <cofactor evidence="1">
        <name>Fe cation</name>
        <dbReference type="ChEBI" id="CHEBI:24875"/>
    </cofactor>
</comment>
<evidence type="ECO:0000256" key="4">
    <source>
        <dbReference type="ARBA" id="ARBA00023002"/>
    </source>
</evidence>
<evidence type="ECO:0000313" key="9">
    <source>
        <dbReference type="Proteomes" id="UP000238479"/>
    </source>
</evidence>
<sequence>MYHKMANTEERLRQLKAFDESKAGVKGLVDDGITKVPSIFICKPEDPSAENIPSFGNPTGQHRFSIPVVDLGDVIAGRPAKVIQDIRRAAESVGFFYVVNHGIPKTVLEEMLEATRGFHELPREVKAEYYTRDPKRKVKYFSSYNLYESKFAAWRDSLFCDMALEPLDPQELPLVCRDITMEYSNQVHKLGVTLFELLSQALGLKPNHLISLDCAKEHLIASHYYPPCPEPELTIGTANHSDGTFITILLQDHIGGLQVLHENQWIDVIPMPGALIIISNDKFVSVDHRVLAKKEGPRVSVGCFFRPATSDNSSRLYEPIKELTSKENPPIYRTITTKEYFTEYYKNSINEVPVLKSLKL</sequence>
<feature type="domain" description="Fe2OG dioxygenase" evidence="7">
    <location>
        <begin position="216"/>
        <end position="307"/>
    </location>
</feature>
<evidence type="ECO:0000256" key="2">
    <source>
        <dbReference type="ARBA" id="ARBA00008056"/>
    </source>
</evidence>
<evidence type="ECO:0000256" key="3">
    <source>
        <dbReference type="ARBA" id="ARBA00022723"/>
    </source>
</evidence>
<evidence type="ECO:0000259" key="7">
    <source>
        <dbReference type="PROSITE" id="PS51471"/>
    </source>
</evidence>
<dbReference type="OMA" id="GLASHYY"/>
<dbReference type="Proteomes" id="UP000238479">
    <property type="component" value="Chromosome 6"/>
</dbReference>
<evidence type="ECO:0000256" key="1">
    <source>
        <dbReference type="ARBA" id="ARBA00001962"/>
    </source>
</evidence>
<dbReference type="STRING" id="74649.A0A2P6PJZ3"/>
<dbReference type="EC" id="1.14.11.20" evidence="8"/>